<comment type="caution">
    <text evidence="2">The sequence shown here is derived from an EMBL/GenBank/DDBJ whole genome shotgun (WGS) entry which is preliminary data.</text>
</comment>
<sequence length="240" mass="26074">MKIIAVYSLKGGVGKTTLSVNLGWAAACLSKRRTLLWDLDAQAAASWVLGADDRPRTEAQAAITREVDPKTLILTTPVERLSLLRADASLRSLDRLFHDIDKKKRLAKIAGDLARDHDRIIVDCPPGLTDTSEQVLRAADLVVVPVIPSPLARRAFETVAAHVGTRKDGPALLPVFSMVDRRRALHRGALAEHPGWPVIPMASTMEAMTEHRAPVATYAPRSPGAVAIAALWRAVEKRLA</sequence>
<evidence type="ECO:0000313" key="2">
    <source>
        <dbReference type="EMBL" id="GGB26284.1"/>
    </source>
</evidence>
<accession>A0A916T2P6</accession>
<dbReference type="SUPFAM" id="SSF52540">
    <property type="entry name" value="P-loop containing nucleoside triphosphate hydrolases"/>
    <property type="match status" value="1"/>
</dbReference>
<dbReference type="Pfam" id="PF13614">
    <property type="entry name" value="AAA_31"/>
    <property type="match status" value="1"/>
</dbReference>
<dbReference type="Proteomes" id="UP000623067">
    <property type="component" value="Unassembled WGS sequence"/>
</dbReference>
<gene>
    <name evidence="2" type="ORF">GCM10011380_14740</name>
</gene>
<proteinExistence type="predicted"/>
<name>A0A916T2P6_9SPHN</name>
<reference evidence="2" key="2">
    <citation type="submission" date="2020-09" db="EMBL/GenBank/DDBJ databases">
        <authorList>
            <person name="Sun Q."/>
            <person name="Zhou Y."/>
        </authorList>
    </citation>
    <scope>NUCLEOTIDE SEQUENCE</scope>
    <source>
        <strain evidence="2">CGMCC 1.15330</strain>
    </source>
</reference>
<dbReference type="AlphaFoldDB" id="A0A916T2P6"/>
<dbReference type="InterPro" id="IPR027417">
    <property type="entry name" value="P-loop_NTPase"/>
</dbReference>
<dbReference type="PANTHER" id="PTHR13696">
    <property type="entry name" value="P-LOOP CONTAINING NUCLEOSIDE TRIPHOSPHATE HYDROLASE"/>
    <property type="match status" value="1"/>
</dbReference>
<dbReference type="Gene3D" id="3.40.50.300">
    <property type="entry name" value="P-loop containing nucleotide triphosphate hydrolases"/>
    <property type="match status" value="1"/>
</dbReference>
<dbReference type="EMBL" id="BMIH01000002">
    <property type="protein sequence ID" value="GGB26284.1"/>
    <property type="molecule type" value="Genomic_DNA"/>
</dbReference>
<dbReference type="InterPro" id="IPR050678">
    <property type="entry name" value="DNA_Partitioning_ATPase"/>
</dbReference>
<reference evidence="2" key="1">
    <citation type="journal article" date="2014" name="Int. J. Syst. Evol. Microbiol.">
        <title>Complete genome sequence of Corynebacterium casei LMG S-19264T (=DSM 44701T), isolated from a smear-ripened cheese.</title>
        <authorList>
            <consortium name="US DOE Joint Genome Institute (JGI-PGF)"/>
            <person name="Walter F."/>
            <person name="Albersmeier A."/>
            <person name="Kalinowski J."/>
            <person name="Ruckert C."/>
        </authorList>
    </citation>
    <scope>NUCLEOTIDE SEQUENCE</scope>
    <source>
        <strain evidence="2">CGMCC 1.15330</strain>
    </source>
</reference>
<keyword evidence="3" id="KW-1185">Reference proteome</keyword>
<feature type="domain" description="AAA" evidence="1">
    <location>
        <begin position="1"/>
        <end position="159"/>
    </location>
</feature>
<dbReference type="RefSeq" id="WP_188658103.1">
    <property type="nucleotide sequence ID" value="NZ_BMIH01000002.1"/>
</dbReference>
<dbReference type="InterPro" id="IPR025669">
    <property type="entry name" value="AAA_dom"/>
</dbReference>
<dbReference type="PROSITE" id="PS51257">
    <property type="entry name" value="PROKAR_LIPOPROTEIN"/>
    <property type="match status" value="1"/>
</dbReference>
<protein>
    <submittedName>
        <fullName evidence="2">Cobyrinic acid a,c-diamide synthase</fullName>
    </submittedName>
</protein>
<dbReference type="CDD" id="cd02042">
    <property type="entry name" value="ParAB_family"/>
    <property type="match status" value="1"/>
</dbReference>
<evidence type="ECO:0000313" key="3">
    <source>
        <dbReference type="Proteomes" id="UP000623067"/>
    </source>
</evidence>
<evidence type="ECO:0000259" key="1">
    <source>
        <dbReference type="Pfam" id="PF13614"/>
    </source>
</evidence>
<dbReference type="PANTHER" id="PTHR13696:SF52">
    <property type="entry name" value="PARA FAMILY PROTEIN CT_582"/>
    <property type="match status" value="1"/>
</dbReference>
<organism evidence="2 3">
    <name type="scientific">Sphingomonas metalli</name>
    <dbReference type="NCBI Taxonomy" id="1779358"/>
    <lineage>
        <taxon>Bacteria</taxon>
        <taxon>Pseudomonadati</taxon>
        <taxon>Pseudomonadota</taxon>
        <taxon>Alphaproteobacteria</taxon>
        <taxon>Sphingomonadales</taxon>
        <taxon>Sphingomonadaceae</taxon>
        <taxon>Sphingomonas</taxon>
    </lineage>
</organism>